<comment type="function">
    <text evidence="1">Thiol-specific peroxidase that catalyzes the reduction of hydrogen peroxide and organic hydroperoxides to water and alcohols, respectively. Plays a role in cell protection against oxidative stress by detoxifying peroxides and as sensor of hydrogen peroxide-mediated signaling events.</text>
</comment>
<keyword evidence="7" id="KW-0676">Redox-active center</keyword>
<evidence type="ECO:0000256" key="2">
    <source>
        <dbReference type="ARBA" id="ARBA00013017"/>
    </source>
</evidence>
<gene>
    <name evidence="13" type="ORF">EM20IM_03040</name>
</gene>
<dbReference type="PROSITE" id="PS51352">
    <property type="entry name" value="THIOREDOXIN_2"/>
    <property type="match status" value="1"/>
</dbReference>
<evidence type="ECO:0000256" key="4">
    <source>
        <dbReference type="ARBA" id="ARBA00022862"/>
    </source>
</evidence>
<protein>
    <recommendedName>
        <fullName evidence="2">thioredoxin-dependent peroxiredoxin</fullName>
        <ecNumber evidence="2">1.11.1.24</ecNumber>
    </recommendedName>
    <alternativeName>
        <fullName evidence="8">Thioredoxin peroxidase</fullName>
    </alternativeName>
    <alternativeName>
        <fullName evidence="10">Thioredoxin-dependent peroxiredoxin Bcp</fullName>
    </alternativeName>
</protein>
<dbReference type="InterPro" id="IPR050924">
    <property type="entry name" value="Peroxiredoxin_BCP/PrxQ"/>
</dbReference>
<keyword evidence="3" id="KW-0575">Peroxidase</keyword>
<keyword evidence="6" id="KW-1015">Disulfide bond</keyword>
<dbReference type="Gene3D" id="3.40.30.10">
    <property type="entry name" value="Glutaredoxin"/>
    <property type="match status" value="1"/>
</dbReference>
<dbReference type="InterPro" id="IPR036249">
    <property type="entry name" value="Thioredoxin-like_sf"/>
</dbReference>
<evidence type="ECO:0000256" key="11">
    <source>
        <dbReference type="ARBA" id="ARBA00049091"/>
    </source>
</evidence>
<evidence type="ECO:0000256" key="10">
    <source>
        <dbReference type="ARBA" id="ARBA00042639"/>
    </source>
</evidence>
<dbReference type="PANTHER" id="PTHR42801">
    <property type="entry name" value="THIOREDOXIN-DEPENDENT PEROXIDE REDUCTASE"/>
    <property type="match status" value="1"/>
</dbReference>
<evidence type="ECO:0000256" key="8">
    <source>
        <dbReference type="ARBA" id="ARBA00032824"/>
    </source>
</evidence>
<dbReference type="EC" id="1.11.1.24" evidence="2"/>
<organism evidence="13 14">
    <name type="scientific">Candidatus Methylacidiphilum infernorum</name>
    <dbReference type="NCBI Taxonomy" id="511746"/>
    <lineage>
        <taxon>Bacteria</taxon>
        <taxon>Pseudomonadati</taxon>
        <taxon>Verrucomicrobiota</taxon>
        <taxon>Methylacidiphilae</taxon>
        <taxon>Methylacidiphilales</taxon>
        <taxon>Methylacidiphilaceae</taxon>
        <taxon>Methylacidiphilum (ex Ratnadevi et al. 2023)</taxon>
    </lineage>
</organism>
<evidence type="ECO:0000256" key="3">
    <source>
        <dbReference type="ARBA" id="ARBA00022559"/>
    </source>
</evidence>
<keyword evidence="5" id="KW-0560">Oxidoreductase</keyword>
<name>A0ABX7PXK1_9BACT</name>
<accession>A0ABX7PXK1</accession>
<evidence type="ECO:0000256" key="7">
    <source>
        <dbReference type="ARBA" id="ARBA00023284"/>
    </source>
</evidence>
<evidence type="ECO:0000256" key="9">
    <source>
        <dbReference type="ARBA" id="ARBA00038489"/>
    </source>
</evidence>
<dbReference type="EMBL" id="CP065956">
    <property type="protein sequence ID" value="QSR87735.1"/>
    <property type="molecule type" value="Genomic_DNA"/>
</dbReference>
<reference evidence="13 14" key="1">
    <citation type="submission" date="2020-12" db="EMBL/GenBank/DDBJ databases">
        <authorList>
            <person name="Awala S.I."/>
            <person name="Gwak J.-H."/>
            <person name="Kim S.-J."/>
            <person name="Rhee S.-K."/>
        </authorList>
    </citation>
    <scope>NUCLEOTIDE SEQUENCE [LARGE SCALE GENOMIC DNA]</scope>
    <source>
        <strain evidence="13 14">IT5</strain>
    </source>
</reference>
<dbReference type="Pfam" id="PF00578">
    <property type="entry name" value="AhpC-TSA"/>
    <property type="match status" value="1"/>
</dbReference>
<dbReference type="InterPro" id="IPR000866">
    <property type="entry name" value="AhpC/TSA"/>
</dbReference>
<feature type="domain" description="Thioredoxin" evidence="12">
    <location>
        <begin position="14"/>
        <end position="160"/>
    </location>
</feature>
<dbReference type="Proteomes" id="UP000663088">
    <property type="component" value="Chromosome"/>
</dbReference>
<evidence type="ECO:0000313" key="14">
    <source>
        <dbReference type="Proteomes" id="UP000663088"/>
    </source>
</evidence>
<comment type="catalytic activity">
    <reaction evidence="11">
        <text>a hydroperoxide + [thioredoxin]-dithiol = an alcohol + [thioredoxin]-disulfide + H2O</text>
        <dbReference type="Rhea" id="RHEA:62620"/>
        <dbReference type="Rhea" id="RHEA-COMP:10698"/>
        <dbReference type="Rhea" id="RHEA-COMP:10700"/>
        <dbReference type="ChEBI" id="CHEBI:15377"/>
        <dbReference type="ChEBI" id="CHEBI:29950"/>
        <dbReference type="ChEBI" id="CHEBI:30879"/>
        <dbReference type="ChEBI" id="CHEBI:35924"/>
        <dbReference type="ChEBI" id="CHEBI:50058"/>
        <dbReference type="EC" id="1.11.1.24"/>
    </reaction>
</comment>
<dbReference type="CDD" id="cd03017">
    <property type="entry name" value="PRX_BCP"/>
    <property type="match status" value="1"/>
</dbReference>
<evidence type="ECO:0000256" key="6">
    <source>
        <dbReference type="ARBA" id="ARBA00023157"/>
    </source>
</evidence>
<proteinExistence type="inferred from homology"/>
<evidence type="ECO:0000313" key="13">
    <source>
        <dbReference type="EMBL" id="QSR87735.1"/>
    </source>
</evidence>
<comment type="similarity">
    <text evidence="9">Belongs to the peroxiredoxin family. BCP/PrxQ subfamily.</text>
</comment>
<evidence type="ECO:0000259" key="12">
    <source>
        <dbReference type="PROSITE" id="PS51352"/>
    </source>
</evidence>
<dbReference type="InterPro" id="IPR013766">
    <property type="entry name" value="Thioredoxin_domain"/>
</dbReference>
<dbReference type="PANTHER" id="PTHR42801:SF8">
    <property type="entry name" value="PEROXIREDOXIN RV1608C-RELATED"/>
    <property type="match status" value="1"/>
</dbReference>
<keyword evidence="4" id="KW-0049">Antioxidant</keyword>
<evidence type="ECO:0000256" key="1">
    <source>
        <dbReference type="ARBA" id="ARBA00003330"/>
    </source>
</evidence>
<evidence type="ECO:0000256" key="5">
    <source>
        <dbReference type="ARBA" id="ARBA00023002"/>
    </source>
</evidence>
<keyword evidence="14" id="KW-1185">Reference proteome</keyword>
<sequence length="164" mass="18666">MFFPAMKKNKGEGLKVGSEIPGVKVFDTEGNPLSLRELCNQGIVLLYFFPKAFTPGCTLQACHLRDRLSDLQQHKIKVYGISKDKPCIQKKFSQSYRLNFCLLSDLHGEACKTFGVPLFLGMPKRVSFLIKEGKLLWRDFHPHVERTADDVLEAIAASMYWPKD</sequence>
<dbReference type="SUPFAM" id="SSF52833">
    <property type="entry name" value="Thioredoxin-like"/>
    <property type="match status" value="1"/>
</dbReference>